<evidence type="ECO:0008006" key="4">
    <source>
        <dbReference type="Google" id="ProtNLM"/>
    </source>
</evidence>
<organism evidence="2 3">
    <name type="scientific">Fimbriiglobus ruber</name>
    <dbReference type="NCBI Taxonomy" id="1908690"/>
    <lineage>
        <taxon>Bacteria</taxon>
        <taxon>Pseudomonadati</taxon>
        <taxon>Planctomycetota</taxon>
        <taxon>Planctomycetia</taxon>
        <taxon>Gemmatales</taxon>
        <taxon>Gemmataceae</taxon>
        <taxon>Fimbriiglobus</taxon>
    </lineage>
</organism>
<evidence type="ECO:0000256" key="1">
    <source>
        <dbReference type="SAM" id="SignalP"/>
    </source>
</evidence>
<feature type="signal peptide" evidence="1">
    <location>
        <begin position="1"/>
        <end position="20"/>
    </location>
</feature>
<evidence type="ECO:0000313" key="2">
    <source>
        <dbReference type="EMBL" id="OWK46803.1"/>
    </source>
</evidence>
<dbReference type="OrthoDB" id="268362at2"/>
<keyword evidence="3" id="KW-1185">Reference proteome</keyword>
<sequence length="149" mass="15650">MTPRRMYSLALVLMLAVSFAGCSGRPAVGKVKGTVTLDGKPLPRGSITFETTGQRPAMGTIENGEIIAVTLYDPGDGAVVGPNKVGIVSTDEVYGPSGIPNPGEKEPPKAKMIVYSSAVPKQYNDPGTSQLTVDIKKGENVVEFKLVSK</sequence>
<feature type="chain" id="PRO_5012601262" description="Lipoprotein" evidence="1">
    <location>
        <begin position="21"/>
        <end position="149"/>
    </location>
</feature>
<name>A0A225E0W0_9BACT</name>
<comment type="caution">
    <text evidence="2">The sequence shown here is derived from an EMBL/GenBank/DDBJ whole genome shotgun (WGS) entry which is preliminary data.</text>
</comment>
<keyword evidence="1" id="KW-0732">Signal</keyword>
<protein>
    <recommendedName>
        <fullName evidence="4">Lipoprotein</fullName>
    </recommendedName>
</protein>
<dbReference type="Proteomes" id="UP000214646">
    <property type="component" value="Unassembled WGS sequence"/>
</dbReference>
<gene>
    <name evidence="2" type="ORF">FRUB_00502</name>
</gene>
<reference evidence="3" key="1">
    <citation type="submission" date="2017-06" db="EMBL/GenBank/DDBJ databases">
        <title>Genome analysis of Fimbriiglobus ruber SP5, the first member of the order Planctomycetales with confirmed chitinolytic capability.</title>
        <authorList>
            <person name="Ravin N.V."/>
            <person name="Rakitin A.L."/>
            <person name="Ivanova A.A."/>
            <person name="Beletsky A.V."/>
            <person name="Kulichevskaya I.S."/>
            <person name="Mardanov A.V."/>
            <person name="Dedysh S.N."/>
        </authorList>
    </citation>
    <scope>NUCLEOTIDE SEQUENCE [LARGE SCALE GENOMIC DNA]</scope>
    <source>
        <strain evidence="3">SP5</strain>
    </source>
</reference>
<dbReference type="RefSeq" id="WP_143392789.1">
    <property type="nucleotide sequence ID" value="NZ_NIDE01000001.1"/>
</dbReference>
<dbReference type="AlphaFoldDB" id="A0A225E0W0"/>
<dbReference type="PROSITE" id="PS51257">
    <property type="entry name" value="PROKAR_LIPOPROTEIN"/>
    <property type="match status" value="1"/>
</dbReference>
<accession>A0A225E0W0</accession>
<proteinExistence type="predicted"/>
<dbReference type="EMBL" id="NIDE01000001">
    <property type="protein sequence ID" value="OWK46803.1"/>
    <property type="molecule type" value="Genomic_DNA"/>
</dbReference>
<evidence type="ECO:0000313" key="3">
    <source>
        <dbReference type="Proteomes" id="UP000214646"/>
    </source>
</evidence>